<accession>A0A931FBV8</accession>
<dbReference type="EMBL" id="JADAKE010000016">
    <property type="protein sequence ID" value="MBF8808023.1"/>
    <property type="molecule type" value="Genomic_DNA"/>
</dbReference>
<sequence length="195" mass="23317">MSKKCKNNYKYFLDDFEEYPKKYFVRLFLIFFVSLLVTVTMFVFPQRIREEEVASLVYTTIDSPKLQPLTIGEAQKIIKESKAISVLFTVPKGEKYQELMKLFHNVRKMDELNRPIYFYPLIYHVNELAKEYNLAKNQMTIIFFKEGKEANRLTIEENKQYNFSDELIPEINRLPLTNIQKLENELVMENTQDIE</sequence>
<keyword evidence="3" id="KW-1185">Reference proteome</keyword>
<evidence type="ECO:0000313" key="3">
    <source>
        <dbReference type="Proteomes" id="UP000637757"/>
    </source>
</evidence>
<keyword evidence="1" id="KW-1133">Transmembrane helix</keyword>
<name>A0A931FBV8_9ENTE</name>
<proteinExistence type="predicted"/>
<evidence type="ECO:0000313" key="2">
    <source>
        <dbReference type="EMBL" id="MBF8808023.1"/>
    </source>
</evidence>
<reference evidence="2" key="1">
    <citation type="submission" date="2020-09" db="EMBL/GenBank/DDBJ databases">
        <title>Genomic insights into the novelty and pathogenicity of a unique biofilm-forming Enterococcus sp. bacteria (Enterococcus lacertideformus) identified in reptiles.</title>
        <authorList>
            <person name="Agius J.E."/>
            <person name="Phalen D.N."/>
            <person name="Rose K."/>
            <person name="Eden J.-S."/>
        </authorList>
    </citation>
    <scope>NUCLEOTIDE SEQUENCE</scope>
    <source>
        <strain evidence="2">PHRS 0518</strain>
    </source>
</reference>
<organism evidence="2 3">
    <name type="scientific">Enterococcus lacertideformus</name>
    <dbReference type="NCBI Taxonomy" id="2771493"/>
    <lineage>
        <taxon>Bacteria</taxon>
        <taxon>Bacillati</taxon>
        <taxon>Bacillota</taxon>
        <taxon>Bacilli</taxon>
        <taxon>Lactobacillales</taxon>
        <taxon>Enterococcaceae</taxon>
        <taxon>Enterococcus</taxon>
    </lineage>
</organism>
<keyword evidence="1" id="KW-0472">Membrane</keyword>
<feature type="transmembrane region" description="Helical" evidence="1">
    <location>
        <begin position="23"/>
        <end position="44"/>
    </location>
</feature>
<gene>
    <name evidence="2" type="ORF">IC227_06365</name>
</gene>
<protein>
    <submittedName>
        <fullName evidence="2">Uncharacterized protein</fullName>
    </submittedName>
</protein>
<dbReference type="Proteomes" id="UP000637757">
    <property type="component" value="Unassembled WGS sequence"/>
</dbReference>
<evidence type="ECO:0000256" key="1">
    <source>
        <dbReference type="SAM" id="Phobius"/>
    </source>
</evidence>
<keyword evidence="1" id="KW-0812">Transmembrane</keyword>
<dbReference type="AlphaFoldDB" id="A0A931FBV8"/>
<comment type="caution">
    <text evidence="2">The sequence shown here is derived from an EMBL/GenBank/DDBJ whole genome shotgun (WGS) entry which is preliminary data.</text>
</comment>